<comment type="caution">
    <text evidence="1">The sequence shown here is derived from an EMBL/GenBank/DDBJ whole genome shotgun (WGS) entry which is preliminary data.</text>
</comment>
<evidence type="ECO:0000313" key="1">
    <source>
        <dbReference type="EMBL" id="MTD33333.1"/>
    </source>
</evidence>
<proteinExistence type="predicted"/>
<name>A0A844GAB7_9NEIS</name>
<dbReference type="EMBL" id="WLYX01000001">
    <property type="protein sequence ID" value="MTD33333.1"/>
    <property type="molecule type" value="Genomic_DNA"/>
</dbReference>
<dbReference type="AlphaFoldDB" id="A0A844GAB7"/>
<reference evidence="1 2" key="1">
    <citation type="submission" date="2019-11" db="EMBL/GenBank/DDBJ databases">
        <title>Draft genome sequence of Paludibacterium sp. dN18-1.</title>
        <authorList>
            <person name="Im W.-T."/>
        </authorList>
    </citation>
    <scope>NUCLEOTIDE SEQUENCE [LARGE SCALE GENOMIC DNA]</scope>
    <source>
        <strain evidence="2">dN 18-1</strain>
    </source>
</reference>
<gene>
    <name evidence="1" type="ORF">GKE73_09925</name>
</gene>
<organism evidence="1 2">
    <name type="scientific">Paludibacterium denitrificans</name>
    <dbReference type="NCBI Taxonomy" id="2675226"/>
    <lineage>
        <taxon>Bacteria</taxon>
        <taxon>Pseudomonadati</taxon>
        <taxon>Pseudomonadota</taxon>
        <taxon>Betaproteobacteria</taxon>
        <taxon>Neisseriales</taxon>
        <taxon>Chromobacteriaceae</taxon>
        <taxon>Paludibacterium</taxon>
    </lineage>
</organism>
<keyword evidence="2" id="KW-1185">Reference proteome</keyword>
<evidence type="ECO:0000313" key="2">
    <source>
        <dbReference type="Proteomes" id="UP000446658"/>
    </source>
</evidence>
<protein>
    <submittedName>
        <fullName evidence="1">Uncharacterized protein</fullName>
    </submittedName>
</protein>
<sequence>MARRAAQFIMIMAGQTGLSVAYGQPVGGDAHLLNARFELFADGQLQQDDGNTGGQQRAKNGKQQACHTGFHGVFGGGQPGVFGGQLLVDARNQRHDIQFVRRFRNIDGVLGRGFGNLQRAFDLARELGPVVRQRVVEVAALVDGQSADNLVAQALYGLCGFFQLRGGAVQHRVRVRQFQHAGFQLVQMGR</sequence>
<dbReference type="Proteomes" id="UP000446658">
    <property type="component" value="Unassembled WGS sequence"/>
</dbReference>
<accession>A0A844GAB7</accession>